<feature type="region of interest" description="Disordered" evidence="2">
    <location>
        <begin position="306"/>
        <end position="329"/>
    </location>
</feature>
<dbReference type="SUPFAM" id="SSF55846">
    <property type="entry name" value="N-acetylmuramoyl-L-alanine amidase-like"/>
    <property type="match status" value="1"/>
</dbReference>
<dbReference type="GO" id="GO:0008270">
    <property type="term" value="F:zinc ion binding"/>
    <property type="evidence" value="ECO:0007669"/>
    <property type="project" value="InterPro"/>
</dbReference>
<gene>
    <name evidence="5" type="ORF">DN745_04905</name>
</gene>
<dbReference type="InterPro" id="IPR015510">
    <property type="entry name" value="PGRP"/>
</dbReference>
<dbReference type="KEGG" id="bsed:DN745_04905"/>
<dbReference type="Proteomes" id="UP000249799">
    <property type="component" value="Chromosome"/>
</dbReference>
<evidence type="ECO:0000259" key="4">
    <source>
        <dbReference type="SMART" id="SM00701"/>
    </source>
</evidence>
<evidence type="ECO:0000256" key="1">
    <source>
        <dbReference type="ARBA" id="ARBA00007553"/>
    </source>
</evidence>
<dbReference type="InterPro" id="IPR036505">
    <property type="entry name" value="Amidase/PGRP_sf"/>
</dbReference>
<evidence type="ECO:0008006" key="7">
    <source>
        <dbReference type="Google" id="ProtNLM"/>
    </source>
</evidence>
<evidence type="ECO:0000313" key="6">
    <source>
        <dbReference type="Proteomes" id="UP000249799"/>
    </source>
</evidence>
<dbReference type="OrthoDB" id="8754850at2"/>
<feature type="domain" description="N-acetylmuramoyl-L-alanine amidase" evidence="3">
    <location>
        <begin position="347"/>
        <end position="489"/>
    </location>
</feature>
<accession>A0A2Z4FIH1</accession>
<dbReference type="PANTHER" id="PTHR11022:SF41">
    <property type="entry name" value="PEPTIDOGLYCAN-RECOGNITION PROTEIN LC-RELATED"/>
    <property type="match status" value="1"/>
</dbReference>
<feature type="region of interest" description="Disordered" evidence="2">
    <location>
        <begin position="1"/>
        <end position="23"/>
    </location>
</feature>
<dbReference type="InterPro" id="IPR006619">
    <property type="entry name" value="PGRP_domain_met/bac"/>
</dbReference>
<name>A0A2Z4FIH1_9DELT</name>
<dbReference type="InterPro" id="IPR013693">
    <property type="entry name" value="SpoIID/LytB_N"/>
</dbReference>
<keyword evidence="6" id="KW-1185">Reference proteome</keyword>
<dbReference type="GO" id="GO:0009253">
    <property type="term" value="P:peptidoglycan catabolic process"/>
    <property type="evidence" value="ECO:0007669"/>
    <property type="project" value="InterPro"/>
</dbReference>
<dbReference type="Pfam" id="PF01510">
    <property type="entry name" value="Amidase_2"/>
    <property type="match status" value="1"/>
</dbReference>
<feature type="region of interest" description="Disordered" evidence="2">
    <location>
        <begin position="573"/>
        <end position="592"/>
    </location>
</feature>
<dbReference type="EMBL" id="CP030032">
    <property type="protein sequence ID" value="AWV88709.1"/>
    <property type="molecule type" value="Genomic_DNA"/>
</dbReference>
<organism evidence="5 6">
    <name type="scientific">Bradymonas sediminis</name>
    <dbReference type="NCBI Taxonomy" id="1548548"/>
    <lineage>
        <taxon>Bacteria</taxon>
        <taxon>Deltaproteobacteria</taxon>
        <taxon>Bradymonadales</taxon>
        <taxon>Bradymonadaceae</taxon>
        <taxon>Bradymonas</taxon>
    </lineage>
</organism>
<comment type="similarity">
    <text evidence="1">Belongs to the N-acetylmuramoyl-L-alanine amidase 2 family.</text>
</comment>
<dbReference type="Pfam" id="PF08486">
    <property type="entry name" value="SpoIID"/>
    <property type="match status" value="1"/>
</dbReference>
<dbReference type="AlphaFoldDB" id="A0A2Z4FIH1"/>
<dbReference type="SMART" id="SM00701">
    <property type="entry name" value="PGRP"/>
    <property type="match status" value="1"/>
</dbReference>
<dbReference type="GO" id="GO:0008745">
    <property type="term" value="F:N-acetylmuramoyl-L-alanine amidase activity"/>
    <property type="evidence" value="ECO:0007669"/>
    <property type="project" value="InterPro"/>
</dbReference>
<evidence type="ECO:0000259" key="3">
    <source>
        <dbReference type="SMART" id="SM00644"/>
    </source>
</evidence>
<dbReference type="InterPro" id="IPR002502">
    <property type="entry name" value="Amidase_domain"/>
</dbReference>
<evidence type="ECO:0000313" key="5">
    <source>
        <dbReference type="EMBL" id="AWV88709.1"/>
    </source>
</evidence>
<protein>
    <recommendedName>
        <fullName evidence="7">Peptidoglycan recognition protein family domain-containing protein</fullName>
    </recommendedName>
</protein>
<sequence>MTSCRTSPSPPSNAAPTREAHNPPAERLSLALFELRPGEKMPTGTILAPKRHETALLEQLIMARNLMYIKRLVFLFAAITLIGCGMTDDDMPADEVALEGDYGPEFETRRAALTDFCSVRVDGYGTLNVEEEYLAQVVTCEHSGAPMETLKAQAIAARGYAKYVTEVEGRPLSPTVRDQAYNCGRPATAAARQAVRETSGMILTHKGKMIMPFYVAGSTNINPNTCRARDNAGTQKYVTYNTGRVGARVQGSTLGWVGNPANRGAMSQNGSACLARAGWKAERILRAFYGDDIRVTKLSGSCVQADTDPDLGHGGGVSTPSDPGQSCDDGDVGRPTIITRSQWGARAPRGNRPRHTPNRFSIHHTVTANNPRDGKAAARHVQNIHMNDNGWSDVGYHYMIDQQGRIYAGNPVDRMGAHVANANSGNIGISFLGQFQPPSALGIRAIQPSDASLRAAGKLIRYLADKYNITVTDAKVKGHRDQGSTACPGQNLYNKLGVIRDYARATGGGGSCEESAPGGGPAEFKHIRVRHVSDNPRGYNDTIEGFEVDSIFGQSADGNANYFAQSTSTTGTVTNPNAAKGRPDNNSCASRSSTVAGVQAGGALIATLGTALKPGDRVRVVQSNYHSGMSDCAPSGAAEIAISADKINWIILGQSVSGNTTLTVKKSSLQITKPLDAASTGHSVDFAVSASSDITRVDYLADGWKMGSSTQGPGFDFNYDIQYAGVRQIQARGYNARGELVATDKITISVANGSTLRITAPSANSRHRAHVAFTASASADITRVEYLADDWSLGSTPQGPDFAHSYAFQYTGVRAIEARGFNAAGKMVAVDKLNITVGRGATLSIINPLDGSENDRDVNFKARASRDIVKVEYLADDWSLGNSTNSASSFPLNYSFDYTGVRAIEARGYNAAGDVVAVDRVSIRVKDQAFVKFTKPTNGSTQGHSLQFAVRASDDVVEVEYLADDWSLGRSQRTSTFPHTANIQYPGARRLEARAYNAAGDIIAVDRITVTVKSAGGSTDSAMASALGREGGTCSNIGNGSGGPRCSGGRGGWSTGSCWAFVKAAMIRAGLATRADINRLAASVGMSAYSVQISAAGFKRAADRASASVLRDTMGLKKVHMPVGQAPRGAVIAWAPGCRGAHSQYGHIEVAMGDGYACSDYCGRVRADATCASVYVPVN</sequence>
<reference evidence="5 6" key="1">
    <citation type="submission" date="2018-06" db="EMBL/GenBank/DDBJ databases">
        <title>Lujinxingia sediminis gen. nov. sp. nov., a new facultative anaerobic member of the class Deltaproteobacteria, and proposal of Lujinxingaceae fam. nov.</title>
        <authorList>
            <person name="Guo L.-Y."/>
            <person name="Li C.-M."/>
            <person name="Wang S."/>
            <person name="Du Z.-J."/>
        </authorList>
    </citation>
    <scope>NUCLEOTIDE SEQUENCE [LARGE SCALE GENOMIC DNA]</scope>
    <source>
        <strain evidence="5 6">FA350</strain>
    </source>
</reference>
<dbReference type="Gene3D" id="3.40.80.10">
    <property type="entry name" value="Peptidoglycan recognition protein-like"/>
    <property type="match status" value="1"/>
</dbReference>
<dbReference type="SMART" id="SM00644">
    <property type="entry name" value="Ami_2"/>
    <property type="match status" value="1"/>
</dbReference>
<feature type="domain" description="Peptidoglycan recognition protein family" evidence="4">
    <location>
        <begin position="335"/>
        <end position="483"/>
    </location>
</feature>
<dbReference type="CDD" id="cd06583">
    <property type="entry name" value="PGRP"/>
    <property type="match status" value="1"/>
</dbReference>
<evidence type="ECO:0000256" key="2">
    <source>
        <dbReference type="SAM" id="MobiDB-lite"/>
    </source>
</evidence>
<dbReference type="PANTHER" id="PTHR11022">
    <property type="entry name" value="PEPTIDOGLYCAN RECOGNITION PROTEIN"/>
    <property type="match status" value="1"/>
</dbReference>
<dbReference type="InterPro" id="IPR013783">
    <property type="entry name" value="Ig-like_fold"/>
</dbReference>
<proteinExistence type="inferred from homology"/>
<dbReference type="Gene3D" id="2.60.40.10">
    <property type="entry name" value="Immunoglobulins"/>
    <property type="match status" value="3"/>
</dbReference>